<evidence type="ECO:0000313" key="5">
    <source>
        <dbReference type="Proteomes" id="UP000245168"/>
    </source>
</evidence>
<evidence type="ECO:0000259" key="3">
    <source>
        <dbReference type="Pfam" id="PF06580"/>
    </source>
</evidence>
<organism evidence="4 5">
    <name type="scientific">Marinicauda salina</name>
    <dbReference type="NCBI Taxonomy" id="2135793"/>
    <lineage>
        <taxon>Bacteria</taxon>
        <taxon>Pseudomonadati</taxon>
        <taxon>Pseudomonadota</taxon>
        <taxon>Alphaproteobacteria</taxon>
        <taxon>Maricaulales</taxon>
        <taxon>Maricaulaceae</taxon>
        <taxon>Marinicauda</taxon>
    </lineage>
</organism>
<dbReference type="AlphaFoldDB" id="A0A2U2BS76"/>
<keyword evidence="1" id="KW-0472">Membrane</keyword>
<dbReference type="EMBL" id="QEXV01000005">
    <property type="protein sequence ID" value="PWE16842.1"/>
    <property type="molecule type" value="Genomic_DNA"/>
</dbReference>
<protein>
    <submittedName>
        <fullName evidence="4">Uncharacterized protein</fullName>
    </submittedName>
</protein>
<feature type="transmembrane region" description="Helical" evidence="1">
    <location>
        <begin position="209"/>
        <end position="230"/>
    </location>
</feature>
<dbReference type="SUPFAM" id="SSF55874">
    <property type="entry name" value="ATPase domain of HSP90 chaperone/DNA topoisomerase II/histidine kinase"/>
    <property type="match status" value="1"/>
</dbReference>
<dbReference type="InterPro" id="IPR050640">
    <property type="entry name" value="Bact_2-comp_sensor_kinase"/>
</dbReference>
<evidence type="ECO:0000313" key="4">
    <source>
        <dbReference type="EMBL" id="PWE16842.1"/>
    </source>
</evidence>
<dbReference type="GO" id="GO:0000155">
    <property type="term" value="F:phosphorelay sensor kinase activity"/>
    <property type="evidence" value="ECO:0007669"/>
    <property type="project" value="InterPro"/>
</dbReference>
<dbReference type="InterPro" id="IPR036890">
    <property type="entry name" value="HATPase_C_sf"/>
</dbReference>
<reference evidence="5" key="1">
    <citation type="submission" date="2018-05" db="EMBL/GenBank/DDBJ databases">
        <authorList>
            <person name="Liu B.-T."/>
        </authorList>
    </citation>
    <scope>NUCLEOTIDE SEQUENCE [LARGE SCALE GENOMIC DNA]</scope>
    <source>
        <strain evidence="5">WD6-1</strain>
    </source>
</reference>
<feature type="transmembrane region" description="Helical" evidence="1">
    <location>
        <begin position="321"/>
        <end position="343"/>
    </location>
</feature>
<dbReference type="InterPro" id="IPR003594">
    <property type="entry name" value="HATPase_dom"/>
</dbReference>
<feature type="transmembrane region" description="Helical" evidence="1">
    <location>
        <begin position="111"/>
        <end position="138"/>
    </location>
</feature>
<dbReference type="Gene3D" id="3.30.565.10">
    <property type="entry name" value="Histidine kinase-like ATPase, C-terminal domain"/>
    <property type="match status" value="1"/>
</dbReference>
<dbReference type="Proteomes" id="UP000245168">
    <property type="component" value="Unassembled WGS sequence"/>
</dbReference>
<feature type="transmembrane region" description="Helical" evidence="1">
    <location>
        <begin position="81"/>
        <end position="99"/>
    </location>
</feature>
<dbReference type="PANTHER" id="PTHR34220:SF7">
    <property type="entry name" value="SENSOR HISTIDINE KINASE YPDA"/>
    <property type="match status" value="1"/>
</dbReference>
<keyword evidence="5" id="KW-1185">Reference proteome</keyword>
<dbReference type="GO" id="GO:0016020">
    <property type="term" value="C:membrane"/>
    <property type="evidence" value="ECO:0007669"/>
    <property type="project" value="InterPro"/>
</dbReference>
<sequence length="588" mass="63889">MNEMNDAGRVRRSGSGGIDCTAMLQSALQSARAGFRSTPSEALGFRPILILTAVFWGGFALLSIAYAWPEIVERPSLAWRPLAGDAVGAALSLGVALSLRETRRWDLAARLVLAAALCLVAVTIYSALSAALIAPYLAAVEDQAVAAARVLRLMAVHYWVFAVHAGLFLLLDQREAPDSRRSEEASRLQALRRSVLGAPAAYAGLDARWFWTFQAAFWSGMFIFSTANLVNQGDDAINAWRIGLAEGAGLVASSLTHFLALRPSRLWPLYQRAALALAAAIMMTAIYAVAIWAAFFVVLPVPRFSPEGEALDTGARFLMAAFPRWMFLNFPVFVGWSGFYLALDSARRLREQERQLYKSIVLAQEAQLKMLRFQLNPHFLFNTLNAVSTLVLDGRAEEAESMLSRLSRFLRFTLDATPRDQCPLEREIAAQELYLEIEKSRFGDRLVVSIEVDDEVADAMVPTLILQPLTENAVKYAVARSSEPVRIEIRAQREGDARLRLEVTDEGATTASGAIAGGATVSSAGVGLSNIRARLNALYGDDAELVAGPRPEGGFAARIIMPLKVDETGSDTGVDGGAEIGRSATMES</sequence>
<feature type="domain" description="Histidine kinase/HSP90-like ATPase" evidence="2">
    <location>
        <begin position="463"/>
        <end position="564"/>
    </location>
</feature>
<comment type="caution">
    <text evidence="4">The sequence shown here is derived from an EMBL/GenBank/DDBJ whole genome shotgun (WGS) entry which is preliminary data.</text>
</comment>
<feature type="transmembrane region" description="Helical" evidence="1">
    <location>
        <begin position="150"/>
        <end position="171"/>
    </location>
</feature>
<evidence type="ECO:0000259" key="2">
    <source>
        <dbReference type="Pfam" id="PF02518"/>
    </source>
</evidence>
<feature type="transmembrane region" description="Helical" evidence="1">
    <location>
        <begin position="48"/>
        <end position="69"/>
    </location>
</feature>
<feature type="transmembrane region" description="Helical" evidence="1">
    <location>
        <begin position="273"/>
        <end position="301"/>
    </location>
</feature>
<evidence type="ECO:0000256" key="1">
    <source>
        <dbReference type="SAM" id="Phobius"/>
    </source>
</evidence>
<feature type="transmembrane region" description="Helical" evidence="1">
    <location>
        <begin position="242"/>
        <end position="261"/>
    </location>
</feature>
<feature type="domain" description="Signal transduction histidine kinase internal region" evidence="3">
    <location>
        <begin position="366"/>
        <end position="446"/>
    </location>
</feature>
<keyword evidence="1" id="KW-1133">Transmembrane helix</keyword>
<name>A0A2U2BS76_9PROT</name>
<proteinExistence type="predicted"/>
<dbReference type="Pfam" id="PF06580">
    <property type="entry name" value="His_kinase"/>
    <property type="match status" value="1"/>
</dbReference>
<dbReference type="PANTHER" id="PTHR34220">
    <property type="entry name" value="SENSOR HISTIDINE KINASE YPDA"/>
    <property type="match status" value="1"/>
</dbReference>
<dbReference type="InterPro" id="IPR010559">
    <property type="entry name" value="Sig_transdc_His_kin_internal"/>
</dbReference>
<dbReference type="Pfam" id="PF02518">
    <property type="entry name" value="HATPase_c"/>
    <property type="match status" value="1"/>
</dbReference>
<dbReference type="OrthoDB" id="2514702at2"/>
<gene>
    <name evidence="4" type="ORF">DDZ18_11670</name>
</gene>
<keyword evidence="1" id="KW-0812">Transmembrane</keyword>
<accession>A0A2U2BS76</accession>
<dbReference type="RefSeq" id="WP_109253565.1">
    <property type="nucleotide sequence ID" value="NZ_QEXV01000005.1"/>
</dbReference>